<organism evidence="3 4">
    <name type="scientific">Lophiotrema nucula</name>
    <dbReference type="NCBI Taxonomy" id="690887"/>
    <lineage>
        <taxon>Eukaryota</taxon>
        <taxon>Fungi</taxon>
        <taxon>Dikarya</taxon>
        <taxon>Ascomycota</taxon>
        <taxon>Pezizomycotina</taxon>
        <taxon>Dothideomycetes</taxon>
        <taxon>Pleosporomycetidae</taxon>
        <taxon>Pleosporales</taxon>
        <taxon>Lophiotremataceae</taxon>
        <taxon>Lophiotrema</taxon>
    </lineage>
</organism>
<dbReference type="InterPro" id="IPR018490">
    <property type="entry name" value="cNMP-bd_dom_sf"/>
</dbReference>
<gene>
    <name evidence="3" type="ORF">BDV96DRAFT_196367</name>
</gene>
<dbReference type="Proteomes" id="UP000799770">
    <property type="component" value="Unassembled WGS sequence"/>
</dbReference>
<protein>
    <recommendedName>
        <fullName evidence="2">Cyclic nucleotide-binding domain-containing protein</fullName>
    </recommendedName>
</protein>
<accession>A0A6A5YTV7</accession>
<reference evidence="3" key="1">
    <citation type="journal article" date="2020" name="Stud. Mycol.">
        <title>101 Dothideomycetes genomes: a test case for predicting lifestyles and emergence of pathogens.</title>
        <authorList>
            <person name="Haridas S."/>
            <person name="Albert R."/>
            <person name="Binder M."/>
            <person name="Bloem J."/>
            <person name="Labutti K."/>
            <person name="Salamov A."/>
            <person name="Andreopoulos B."/>
            <person name="Baker S."/>
            <person name="Barry K."/>
            <person name="Bills G."/>
            <person name="Bluhm B."/>
            <person name="Cannon C."/>
            <person name="Castanera R."/>
            <person name="Culley D."/>
            <person name="Daum C."/>
            <person name="Ezra D."/>
            <person name="Gonzalez J."/>
            <person name="Henrissat B."/>
            <person name="Kuo A."/>
            <person name="Liang C."/>
            <person name="Lipzen A."/>
            <person name="Lutzoni F."/>
            <person name="Magnuson J."/>
            <person name="Mondo S."/>
            <person name="Nolan M."/>
            <person name="Ohm R."/>
            <person name="Pangilinan J."/>
            <person name="Park H.-J."/>
            <person name="Ramirez L."/>
            <person name="Alfaro M."/>
            <person name="Sun H."/>
            <person name="Tritt A."/>
            <person name="Yoshinaga Y."/>
            <person name="Zwiers L.-H."/>
            <person name="Turgeon B."/>
            <person name="Goodwin S."/>
            <person name="Spatafora J."/>
            <person name="Crous P."/>
            <person name="Grigoriev I."/>
        </authorList>
    </citation>
    <scope>NUCLEOTIDE SEQUENCE</scope>
    <source>
        <strain evidence="3">CBS 627.86</strain>
    </source>
</reference>
<feature type="region of interest" description="Disordered" evidence="1">
    <location>
        <begin position="889"/>
        <end position="913"/>
    </location>
</feature>
<keyword evidence="4" id="KW-1185">Reference proteome</keyword>
<dbReference type="AlphaFoldDB" id="A0A6A5YTV7"/>
<proteinExistence type="predicted"/>
<dbReference type="CDD" id="cd00038">
    <property type="entry name" value="CAP_ED"/>
    <property type="match status" value="1"/>
</dbReference>
<dbReference type="InterPro" id="IPR000595">
    <property type="entry name" value="cNMP-bd_dom"/>
</dbReference>
<dbReference type="Gene3D" id="2.60.120.10">
    <property type="entry name" value="Jelly Rolls"/>
    <property type="match status" value="1"/>
</dbReference>
<feature type="region of interest" description="Disordered" evidence="1">
    <location>
        <begin position="104"/>
        <end position="126"/>
    </location>
</feature>
<feature type="compositionally biased region" description="Basic and acidic residues" evidence="1">
    <location>
        <begin position="1207"/>
        <end position="1226"/>
    </location>
</feature>
<dbReference type="Pfam" id="PF26082">
    <property type="entry name" value="zf-C2H2_AcuF"/>
    <property type="match status" value="1"/>
</dbReference>
<dbReference type="PANTHER" id="PTHR35391">
    <property type="entry name" value="C2H2-TYPE DOMAIN-CONTAINING PROTEIN-RELATED"/>
    <property type="match status" value="1"/>
</dbReference>
<evidence type="ECO:0000256" key="1">
    <source>
        <dbReference type="SAM" id="MobiDB-lite"/>
    </source>
</evidence>
<evidence type="ECO:0000313" key="3">
    <source>
        <dbReference type="EMBL" id="KAF2110629.1"/>
    </source>
</evidence>
<dbReference type="OrthoDB" id="6133115at2759"/>
<dbReference type="SUPFAM" id="SSF51206">
    <property type="entry name" value="cAMP-binding domain-like"/>
    <property type="match status" value="1"/>
</dbReference>
<feature type="domain" description="Cyclic nucleotide-binding" evidence="2">
    <location>
        <begin position="1080"/>
        <end position="1142"/>
    </location>
</feature>
<evidence type="ECO:0000313" key="4">
    <source>
        <dbReference type="Proteomes" id="UP000799770"/>
    </source>
</evidence>
<dbReference type="PROSITE" id="PS50042">
    <property type="entry name" value="CNMP_BINDING_3"/>
    <property type="match status" value="1"/>
</dbReference>
<dbReference type="PANTHER" id="PTHR35391:SF7">
    <property type="entry name" value="C2H2-TYPE DOMAIN-CONTAINING PROTEIN"/>
    <property type="match status" value="1"/>
</dbReference>
<sequence length="1244" mass="141242">MQRSLAASSLECAKHLNNLATTLHETQVQSQVALSQASVEDQSSRFNLWAGNLGAFQRLPSTSSLDYRLRESPRVATQIQELLHDLIDALQNIRAIASNERANRRYNSDDDDDDDDDSEFEGVADSNDVSNVAKEELLDEKLHLSEAEELFESVKETIASLFRISIIIRKATPRDRFAKALSSRDIQFDERFDIGHVGHKFPSLNTPKKNWLKERLGKANSQRRQYLRYAREHRDKLGKETKDLWQPEEEQHEQPRLFAANWTANSQAAETNLTSTLAPTTASTLHLKDIDVLEPESQDDQSVTSYAMSLGEDGDDSHLQVPRLADISRGSATFECPLCWTIQSIKRESSWRKHVFSDLRPYLCTFEGCDLKLFLDRKEWFDHELHHHRLHWYCHFCNRDDFQSLPKFERHLRHYHAKHVTDEQLDALIEASRRPIDRIPALDCPFCNEWDSKLRAVNPDLLPGEVIVVTPTQFRQHVGSHMQHLALFALPRGYLEDDADAESVASIAAAGVANDSLLDSEDQSVNVDDTDSIELEPDYASREWHSYKPPDIITVMGRHERQEAIFNYLNIHLRTDSTLIFKSPDRIRLERQDRVAVDISTPYTPDTVEYSVPTQGNEKLHEAAEAFAEEVKNIISKFHADPESELMVAAIFRRNALAKRVALPWQGRVHKIREGSLNVEEISDDNAITLSYFRPYSQRVGKQLADFLGINMPAGYTVRLIHSSVYVFAGPGYTYHINAPFGPEDVRYETSEQDARVDASFNFHLQVVQDWVHSFNKQHLTPFPGRLNAGRALCGAVFAVVAIARLKRTYRKKRDAIVSEERTSSRKFEVGESVEFIKDDGSHTTFFYTVSDTRVDNDRKNSYKLSDFEGNTTSWIAESELRYVGQAEPSISKAQDSTERDDQSDSTSISIQSSMSNRDRVHVLHPDLYPLIGKIFYTGFTEAYSVRTLHPNDRVSLMESVETAFIEELEKGPYHLVSMGLGPLEQVSSAFTEAFWSCTKRKSYNGTQLSDVENEVKASILHQVRQSIWPLKTGMEPLSTDSSEKEPDLVQRLGKFKPFDSSPAFFDAVRPFLTMECVCPGKIVYGPNTPPNGIYWVVSGELVVGTEDASHVFRTIYSGDWFGEYRSLLPYEPPACVIASKTCVWVRLHYDRATEAFKQFPLARMIMEAAAQARHGSLLKDISINEALQGSGPGVSTTVNEEIPSSHAEKKVRRDSEGDADELQKEKVLQEYQEKLAATTEELA</sequence>
<dbReference type="InterPro" id="IPR014710">
    <property type="entry name" value="RmlC-like_jellyroll"/>
</dbReference>
<feature type="compositionally biased region" description="Acidic residues" evidence="1">
    <location>
        <begin position="109"/>
        <end position="122"/>
    </location>
</feature>
<name>A0A6A5YTV7_9PLEO</name>
<feature type="region of interest" description="Disordered" evidence="1">
    <location>
        <begin position="1190"/>
        <end position="1226"/>
    </location>
</feature>
<dbReference type="InterPro" id="IPR058925">
    <property type="entry name" value="zf-C2H2_AcuF"/>
</dbReference>
<dbReference type="EMBL" id="ML977337">
    <property type="protein sequence ID" value="KAF2110629.1"/>
    <property type="molecule type" value="Genomic_DNA"/>
</dbReference>
<evidence type="ECO:0000259" key="2">
    <source>
        <dbReference type="PROSITE" id="PS50042"/>
    </source>
</evidence>